<evidence type="ECO:0000313" key="1">
    <source>
        <dbReference type="EMBL" id="KAJ3528858.1"/>
    </source>
</evidence>
<proteinExistence type="predicted"/>
<evidence type="ECO:0000313" key="2">
    <source>
        <dbReference type="Proteomes" id="UP001148629"/>
    </source>
</evidence>
<keyword evidence="2" id="KW-1185">Reference proteome</keyword>
<comment type="caution">
    <text evidence="1">The sequence shown here is derived from an EMBL/GenBank/DDBJ whole genome shotgun (WGS) entry which is preliminary data.</text>
</comment>
<dbReference type="EMBL" id="JANRMS010001359">
    <property type="protein sequence ID" value="KAJ3528858.1"/>
    <property type="molecule type" value="Genomic_DNA"/>
</dbReference>
<sequence length="716" mass="79452">MDDDSRTAREEESIMGKPNKRLRVSQACEPCRLKKGKCDGRQPTCTVCQYSSLERRAMLAEMIAAFLMSKTKDGEESIRSFFNFHDPELPFLVPGEKQTELYELLDRWKKGPVSQWLLETADRTDPTLDQMSRLRSNQGSGTRPSITVRSNDQHILGRGNDTSPRPVSVDVEADVDMNQRASSETTHRLNPLPSDIEDIFEIYFAYTHTWLPFIDKFKLNAFARTSSNCPHDASELTSLQSANLALTWAIVAYASTRQNMSEDVNGDSESKPLPAEAARQSLSLIPAFDADMQHEHIQALIILAMYFFESRDQRTSWLLIGLAGRVAMDLSTVAPGQHLSSISRRTSLACFVVEGIIAAALDRKPQLPTLHSQAAGWSKEFSVENIYEVEAEGWEEWSSWDMPGRDPSLLSSSVQARKEPFRVLSTFNQMVMLVEILNKTPYSFDSSKRGDILSITSDSFADGPPELSTWAYRIGDSHPSLAPTNVEDALFPHAINIHAIYLLIRSRFHLESRVLEQDKQRYRATSHSLASAVNALALKYRSAYPTSPLPLGLTASIVAAAHLPTTEDTLKRSLSKILCTARSNGEIATDRSELHPFRGRTRGKSPFLFSASDLFGGRRRERYNNVRLDPAAQLPPQHGVPVASDSEYTSLAQGVQAASSGLVDLSGGLDMDVMGMDVGETSSLSAHDLTVLDAAVWYVFPVASPKFPVADARDFV</sequence>
<organism evidence="1 2">
    <name type="scientific">Fusarium decemcellulare</name>
    <dbReference type="NCBI Taxonomy" id="57161"/>
    <lineage>
        <taxon>Eukaryota</taxon>
        <taxon>Fungi</taxon>
        <taxon>Dikarya</taxon>
        <taxon>Ascomycota</taxon>
        <taxon>Pezizomycotina</taxon>
        <taxon>Sordariomycetes</taxon>
        <taxon>Hypocreomycetidae</taxon>
        <taxon>Hypocreales</taxon>
        <taxon>Nectriaceae</taxon>
        <taxon>Fusarium</taxon>
        <taxon>Fusarium decemcellulare species complex</taxon>
    </lineage>
</organism>
<reference evidence="1" key="1">
    <citation type="submission" date="2022-08" db="EMBL/GenBank/DDBJ databases">
        <title>Genome Sequence of Fusarium decemcellulare.</title>
        <authorList>
            <person name="Buettner E."/>
        </authorList>
    </citation>
    <scope>NUCLEOTIDE SEQUENCE</scope>
    <source>
        <strain evidence="1">Babe19</strain>
    </source>
</reference>
<dbReference type="Proteomes" id="UP001148629">
    <property type="component" value="Unassembled WGS sequence"/>
</dbReference>
<accession>A0ACC1RZF4</accession>
<name>A0ACC1RZF4_9HYPO</name>
<gene>
    <name evidence="1" type="ORF">NM208_g10016</name>
</gene>
<protein>
    <submittedName>
        <fullName evidence="1">Uncharacterized protein</fullName>
    </submittedName>
</protein>